<dbReference type="EMBL" id="MN739536">
    <property type="protein sequence ID" value="QHT11725.1"/>
    <property type="molecule type" value="Genomic_DNA"/>
</dbReference>
<sequence length="127" mass="15319">MSTYTDPWVAMRMNDLKTYEDKINKGVALNSFESNRYLYLIEWKRMYDLDNRKAQGMSLTPAEEWELKSLRDKALNYNVRAEERAEESDGGGYRKRKLMKSKKYKKSKKSKRHKKITRRRQRQLSNN</sequence>
<name>A0A6C0D7Q6_9ZZZZ</name>
<feature type="compositionally biased region" description="Basic residues" evidence="1">
    <location>
        <begin position="93"/>
        <end position="127"/>
    </location>
</feature>
<evidence type="ECO:0000313" key="2">
    <source>
        <dbReference type="EMBL" id="QHT11725.1"/>
    </source>
</evidence>
<organism evidence="2">
    <name type="scientific">viral metagenome</name>
    <dbReference type="NCBI Taxonomy" id="1070528"/>
    <lineage>
        <taxon>unclassified sequences</taxon>
        <taxon>metagenomes</taxon>
        <taxon>organismal metagenomes</taxon>
    </lineage>
</organism>
<accession>A0A6C0D7Q6</accession>
<feature type="region of interest" description="Disordered" evidence="1">
    <location>
        <begin position="83"/>
        <end position="127"/>
    </location>
</feature>
<evidence type="ECO:0000256" key="1">
    <source>
        <dbReference type="SAM" id="MobiDB-lite"/>
    </source>
</evidence>
<protein>
    <submittedName>
        <fullName evidence="2">Uncharacterized protein</fullName>
    </submittedName>
</protein>
<proteinExistence type="predicted"/>
<dbReference type="AlphaFoldDB" id="A0A6C0D7Q6"/>
<reference evidence="2" key="1">
    <citation type="journal article" date="2020" name="Nature">
        <title>Giant virus diversity and host interactions through global metagenomics.</title>
        <authorList>
            <person name="Schulz F."/>
            <person name="Roux S."/>
            <person name="Paez-Espino D."/>
            <person name="Jungbluth S."/>
            <person name="Walsh D.A."/>
            <person name="Denef V.J."/>
            <person name="McMahon K.D."/>
            <person name="Konstantinidis K.T."/>
            <person name="Eloe-Fadrosh E.A."/>
            <person name="Kyrpides N.C."/>
            <person name="Woyke T."/>
        </authorList>
    </citation>
    <scope>NUCLEOTIDE SEQUENCE</scope>
    <source>
        <strain evidence="2">GVMAG-M-3300023174-116</strain>
    </source>
</reference>